<dbReference type="InterPro" id="IPR025700">
    <property type="entry name" value="Lys/Orn_oxygenase"/>
</dbReference>
<dbReference type="Pfam" id="PF13434">
    <property type="entry name" value="Lys_Orn_oxgnase"/>
    <property type="match status" value="1"/>
</dbReference>
<keyword evidence="8" id="KW-0521">NADP</keyword>
<name>A0A8J8CPT8_9CYAN</name>
<proteinExistence type="inferred from homology"/>
<dbReference type="EMBL" id="WVIE01000052">
    <property type="protein sequence ID" value="NDJ19997.1"/>
    <property type="molecule type" value="Genomic_DNA"/>
</dbReference>
<evidence type="ECO:0000256" key="10">
    <source>
        <dbReference type="ARBA" id="ARBA00029939"/>
    </source>
</evidence>
<keyword evidence="7" id="KW-0274">FAD</keyword>
<evidence type="ECO:0000313" key="16">
    <source>
        <dbReference type="Proteomes" id="UP000646053"/>
    </source>
</evidence>
<dbReference type="Proteomes" id="UP000646053">
    <property type="component" value="Unassembled WGS sequence"/>
</dbReference>
<keyword evidence="6" id="KW-0285">Flavoprotein</keyword>
<evidence type="ECO:0000256" key="5">
    <source>
        <dbReference type="ARBA" id="ARBA00016406"/>
    </source>
</evidence>
<dbReference type="PANTHER" id="PTHR38663">
    <property type="match status" value="1"/>
</dbReference>
<keyword evidence="16" id="KW-1185">Reference proteome</keyword>
<keyword evidence="15" id="KW-0503">Monooxygenase</keyword>
<evidence type="ECO:0000256" key="14">
    <source>
        <dbReference type="ARBA" id="ARBA00048407"/>
    </source>
</evidence>
<evidence type="ECO:0000256" key="4">
    <source>
        <dbReference type="ARBA" id="ARBA00013076"/>
    </source>
</evidence>
<comment type="similarity">
    <text evidence="3">Belongs to the lysine N(6)-hydroxylase/L-ornithine N(5)-oxygenase family.</text>
</comment>
<comment type="catalytic activity">
    <reaction evidence="14">
        <text>L-lysine + NADPH + O2 = N(6)-hydroxy-L-lysine + NADP(+) + H2O</text>
        <dbReference type="Rhea" id="RHEA:23228"/>
        <dbReference type="ChEBI" id="CHEBI:15377"/>
        <dbReference type="ChEBI" id="CHEBI:15379"/>
        <dbReference type="ChEBI" id="CHEBI:32551"/>
        <dbReference type="ChEBI" id="CHEBI:57783"/>
        <dbReference type="ChEBI" id="CHEBI:57820"/>
        <dbReference type="ChEBI" id="CHEBI:58349"/>
        <dbReference type="EC" id="1.14.13.59"/>
    </reaction>
</comment>
<evidence type="ECO:0000256" key="8">
    <source>
        <dbReference type="ARBA" id="ARBA00022857"/>
    </source>
</evidence>
<comment type="pathway">
    <text evidence="2">Siderophore biosynthesis.</text>
</comment>
<evidence type="ECO:0000256" key="12">
    <source>
        <dbReference type="ARBA" id="ARBA00032493"/>
    </source>
</evidence>
<sequence>MPNAVFALPDSIDLAIVGAGPHALTLVTHLLQKKKSMRGRFLVFDPSGTWMSRWNHQFGALEIPHLRSPAVHQPDPDSHALRTFAESRPDELFPPYDLPGTQLFQDFCQDVIRRWQLENCVYAAQVEQIKPLNNQHQSRFCLQLATGQTVIARRVVIANGGGIPQLPGWVSQIPMGYPCDRLLHSHQVDLRGLQLRGERILIIGGGLTSGHLAVGAIQRGAQVLLMSRRTVYEKLFDADPGWLGPKYLKDFWAEPDWYARWQMIQQARNGGSMTPAMLTQLRRLQRDGRIVFYEQCQVSQASWNRDHWRVCCDQATVHECIQHQLIDRIWCATGSQLDATKHPLLQDVFDAYPTDIVNGLPIVDECLRWRNCELFMMGGLAALRTGPTARNLSGARAMSDRIVPALTKASLAVSAH</sequence>
<accession>A0A8J8CPT8</accession>
<organism evidence="15 16">
    <name type="scientific">Myxacorys almedinensis A</name>
    <dbReference type="NCBI Taxonomy" id="2690445"/>
    <lineage>
        <taxon>Bacteria</taxon>
        <taxon>Bacillati</taxon>
        <taxon>Cyanobacteriota</taxon>
        <taxon>Cyanophyceae</taxon>
        <taxon>Leptolyngbyales</taxon>
        <taxon>Leptolyngbyaceae</taxon>
        <taxon>Myxacorys</taxon>
        <taxon>Myxacorys almedinensis</taxon>
    </lineage>
</organism>
<dbReference type="Gene3D" id="3.50.50.60">
    <property type="entry name" value="FAD/NAD(P)-binding domain"/>
    <property type="match status" value="1"/>
</dbReference>
<comment type="caution">
    <text evidence="15">The sequence shown here is derived from an EMBL/GenBank/DDBJ whole genome shotgun (WGS) entry which is preliminary data.</text>
</comment>
<evidence type="ECO:0000256" key="1">
    <source>
        <dbReference type="ARBA" id="ARBA00001974"/>
    </source>
</evidence>
<evidence type="ECO:0000313" key="15">
    <source>
        <dbReference type="EMBL" id="NDJ19997.1"/>
    </source>
</evidence>
<dbReference type="AlphaFoldDB" id="A0A8J8CPT8"/>
<gene>
    <name evidence="15" type="ORF">GS601_22415</name>
</gene>
<evidence type="ECO:0000256" key="6">
    <source>
        <dbReference type="ARBA" id="ARBA00022630"/>
    </source>
</evidence>
<evidence type="ECO:0000256" key="9">
    <source>
        <dbReference type="ARBA" id="ARBA00023002"/>
    </source>
</evidence>
<dbReference type="GO" id="GO:0047091">
    <property type="term" value="F:L-lysine 6-monooxygenase (NADPH) activity"/>
    <property type="evidence" value="ECO:0007669"/>
    <property type="project" value="UniProtKB-EC"/>
</dbReference>
<dbReference type="InterPro" id="IPR036188">
    <property type="entry name" value="FAD/NAD-bd_sf"/>
</dbReference>
<evidence type="ECO:0000256" key="13">
    <source>
        <dbReference type="ARBA" id="ARBA00032738"/>
    </source>
</evidence>
<dbReference type="EC" id="1.14.13.59" evidence="4"/>
<dbReference type="PANTHER" id="PTHR38663:SF1">
    <property type="entry name" value="L-ORNITHINE N(5)-MONOOXYGENASE"/>
    <property type="match status" value="1"/>
</dbReference>
<evidence type="ECO:0000256" key="2">
    <source>
        <dbReference type="ARBA" id="ARBA00004924"/>
    </source>
</evidence>
<comment type="cofactor">
    <cofactor evidence="1">
        <name>FAD</name>
        <dbReference type="ChEBI" id="CHEBI:57692"/>
    </cofactor>
</comment>
<dbReference type="RefSeq" id="WP_162425521.1">
    <property type="nucleotide sequence ID" value="NZ_WVIE01000052.1"/>
</dbReference>
<evidence type="ECO:0000256" key="7">
    <source>
        <dbReference type="ARBA" id="ARBA00022827"/>
    </source>
</evidence>
<dbReference type="SUPFAM" id="SSF51905">
    <property type="entry name" value="FAD/NAD(P)-binding domain"/>
    <property type="match status" value="2"/>
</dbReference>
<evidence type="ECO:0000256" key="11">
    <source>
        <dbReference type="ARBA" id="ARBA00031158"/>
    </source>
</evidence>
<evidence type="ECO:0000256" key="3">
    <source>
        <dbReference type="ARBA" id="ARBA00007588"/>
    </source>
</evidence>
<reference evidence="15" key="1">
    <citation type="submission" date="2019-12" db="EMBL/GenBank/DDBJ databases">
        <title>High-Quality draft genome sequences of three cyanobacteria isolated from the limestone walls of the Old Cathedral of Coimbra.</title>
        <authorList>
            <person name="Tiago I."/>
            <person name="Soares F."/>
            <person name="Portugal A."/>
        </authorList>
    </citation>
    <scope>NUCLEOTIDE SEQUENCE</scope>
    <source>
        <strain evidence="15">A</strain>
    </source>
</reference>
<protein>
    <recommendedName>
        <fullName evidence="5">L-lysine N6-monooxygenase MbtG</fullName>
        <ecNumber evidence="4">1.14.13.59</ecNumber>
    </recommendedName>
    <alternativeName>
        <fullName evidence="13">Lysine 6-N-hydroxylase</fullName>
    </alternativeName>
    <alternativeName>
        <fullName evidence="12">Lysine N6-hydroxylase</fullName>
    </alternativeName>
    <alternativeName>
        <fullName evidence="10">Lysine-N-oxygenase</fullName>
    </alternativeName>
    <alternativeName>
        <fullName evidence="11">Mycobactin synthase protein G</fullName>
    </alternativeName>
</protein>
<keyword evidence="9" id="KW-0560">Oxidoreductase</keyword>